<dbReference type="AlphaFoldDB" id="A0A2G6E9A0"/>
<gene>
    <name evidence="18" type="ORF">CSB45_03565</name>
</gene>
<evidence type="ECO:0000256" key="4">
    <source>
        <dbReference type="ARBA" id="ARBA00022452"/>
    </source>
</evidence>
<dbReference type="EMBL" id="PDPS01000022">
    <property type="protein sequence ID" value="PID58634.1"/>
    <property type="molecule type" value="Genomic_DNA"/>
</dbReference>
<keyword evidence="4" id="KW-1134">Transmembrane beta strand</keyword>
<keyword evidence="3" id="KW-0813">Transport</keyword>
<feature type="domain" description="SLBB" evidence="17">
    <location>
        <begin position="121"/>
        <end position="212"/>
    </location>
</feature>
<evidence type="ECO:0000256" key="2">
    <source>
        <dbReference type="ARBA" id="ARBA00009450"/>
    </source>
</evidence>
<evidence type="ECO:0000256" key="11">
    <source>
        <dbReference type="ARBA" id="ARBA00023136"/>
    </source>
</evidence>
<dbReference type="Gene3D" id="3.30.1950.10">
    <property type="entry name" value="wza like domain"/>
    <property type="match status" value="1"/>
</dbReference>
<evidence type="ECO:0008006" key="20">
    <source>
        <dbReference type="Google" id="ProtNLM"/>
    </source>
</evidence>
<evidence type="ECO:0000256" key="12">
    <source>
        <dbReference type="ARBA" id="ARBA00023139"/>
    </source>
</evidence>
<evidence type="ECO:0000256" key="10">
    <source>
        <dbReference type="ARBA" id="ARBA00023114"/>
    </source>
</evidence>
<sequence length="376" mass="41869">MMQKSVQRRRCQQQYSYVLLIGLLLFRLCWAEAVSAQKDGSADNYVIGAEDVLEVTVWDHDDLTRDVTVSADGYFSFPLIGRIKAGGLTLRDLEKKIARLLDKDYIVNPQVTIAVQEYKSKKVFILGEVTKPGAYYLSKSDTLLEVISKAGGVTQEAGREIVIVRPAAGTVLNQPARLDSRNNRLIHVELQALLAGDTRKNIGVQNNDTIYVPKASVFSVFGEVRKPGSYSLEKDTTVLEAISIAGGPTENADTQKLELLRKENGVQQKLILNIRQLLEARAGFEEYMIRDGDVIYQPKAEFFFVMGEVKKPGTYKLEEGMTVTKAISVAGGFTEKASKGKVKILRDHNGKQEEHRAVPNEFVHAQDVVEVPQSFF</sequence>
<organism evidence="18 19">
    <name type="scientific">candidate division KSB3 bacterium</name>
    <dbReference type="NCBI Taxonomy" id="2044937"/>
    <lineage>
        <taxon>Bacteria</taxon>
        <taxon>candidate division KSB3</taxon>
    </lineage>
</organism>
<keyword evidence="6" id="KW-0812">Transmembrane</keyword>
<evidence type="ECO:0000259" key="17">
    <source>
        <dbReference type="Pfam" id="PF22461"/>
    </source>
</evidence>
<comment type="similarity">
    <text evidence="2">Belongs to the BexD/CtrA/VexA family.</text>
</comment>
<keyword evidence="8" id="KW-0625">Polysaccharide transport</keyword>
<evidence type="ECO:0000256" key="8">
    <source>
        <dbReference type="ARBA" id="ARBA00023047"/>
    </source>
</evidence>
<evidence type="ECO:0000313" key="18">
    <source>
        <dbReference type="EMBL" id="PID58634.1"/>
    </source>
</evidence>
<keyword evidence="10" id="KW-0626">Porin</keyword>
<dbReference type="Pfam" id="PF22461">
    <property type="entry name" value="SLBB_2"/>
    <property type="match status" value="1"/>
</dbReference>
<keyword evidence="13" id="KW-0998">Cell outer membrane</keyword>
<evidence type="ECO:0000256" key="3">
    <source>
        <dbReference type="ARBA" id="ARBA00022448"/>
    </source>
</evidence>
<keyword evidence="12" id="KW-0564">Palmitate</keyword>
<name>A0A2G6E9A0_9BACT</name>
<evidence type="ECO:0000256" key="13">
    <source>
        <dbReference type="ARBA" id="ARBA00023237"/>
    </source>
</evidence>
<keyword evidence="9" id="KW-0406">Ion transport</keyword>
<comment type="caution">
    <text evidence="18">The sequence shown here is derived from an EMBL/GenBank/DDBJ whole genome shotgun (WGS) entry which is preliminary data.</text>
</comment>
<dbReference type="GO" id="GO:0015159">
    <property type="term" value="F:polysaccharide transmembrane transporter activity"/>
    <property type="evidence" value="ECO:0007669"/>
    <property type="project" value="InterPro"/>
</dbReference>
<comment type="subcellular location">
    <subcellularLocation>
        <location evidence="1">Cell outer membrane</location>
        <topology evidence="1">Multi-pass membrane protein</topology>
    </subcellularLocation>
</comment>
<dbReference type="Pfam" id="PF10531">
    <property type="entry name" value="SLBB"/>
    <property type="match status" value="2"/>
</dbReference>
<dbReference type="InterPro" id="IPR054765">
    <property type="entry name" value="SLBB_dom"/>
</dbReference>
<dbReference type="Pfam" id="PF02563">
    <property type="entry name" value="Poly_export"/>
    <property type="match status" value="1"/>
</dbReference>
<keyword evidence="7" id="KW-0732">Signal</keyword>
<feature type="domain" description="Polysaccharide export protein N-terminal" evidence="15">
    <location>
        <begin position="41"/>
        <end position="115"/>
    </location>
</feature>
<evidence type="ECO:0000256" key="6">
    <source>
        <dbReference type="ARBA" id="ARBA00022692"/>
    </source>
</evidence>
<reference evidence="18 19" key="1">
    <citation type="submission" date="2017-10" db="EMBL/GenBank/DDBJ databases">
        <title>Novel microbial diversity and functional potential in the marine mammal oral microbiome.</title>
        <authorList>
            <person name="Dudek N.K."/>
            <person name="Sun C.L."/>
            <person name="Burstein D."/>
            <person name="Kantor R.S."/>
            <person name="Aliaga Goltsman D.S."/>
            <person name="Bik E.M."/>
            <person name="Thomas B.C."/>
            <person name="Banfield J.F."/>
            <person name="Relman D.A."/>
        </authorList>
    </citation>
    <scope>NUCLEOTIDE SEQUENCE [LARGE SCALE GENOMIC DNA]</scope>
    <source>
        <strain evidence="18">DOLZORAL124_49_17</strain>
    </source>
</reference>
<dbReference type="InterPro" id="IPR019554">
    <property type="entry name" value="Soluble_ligand-bd"/>
</dbReference>
<dbReference type="GO" id="GO:0009279">
    <property type="term" value="C:cell outer membrane"/>
    <property type="evidence" value="ECO:0007669"/>
    <property type="project" value="UniProtKB-SubCell"/>
</dbReference>
<keyword evidence="5" id="KW-0762">Sugar transport</keyword>
<proteinExistence type="inferred from homology"/>
<keyword evidence="14" id="KW-0449">Lipoprotein</keyword>
<evidence type="ECO:0000256" key="14">
    <source>
        <dbReference type="ARBA" id="ARBA00023288"/>
    </source>
</evidence>
<dbReference type="PANTHER" id="PTHR33619">
    <property type="entry name" value="POLYSACCHARIDE EXPORT PROTEIN GFCE-RELATED"/>
    <property type="match status" value="1"/>
</dbReference>
<dbReference type="GO" id="GO:0046930">
    <property type="term" value="C:pore complex"/>
    <property type="evidence" value="ECO:0007669"/>
    <property type="project" value="UniProtKB-KW"/>
</dbReference>
<feature type="domain" description="Soluble ligand binding" evidence="16">
    <location>
        <begin position="217"/>
        <end position="265"/>
    </location>
</feature>
<feature type="domain" description="Soluble ligand binding" evidence="16">
    <location>
        <begin position="303"/>
        <end position="347"/>
    </location>
</feature>
<dbReference type="GO" id="GO:0015288">
    <property type="term" value="F:porin activity"/>
    <property type="evidence" value="ECO:0007669"/>
    <property type="project" value="UniProtKB-KW"/>
</dbReference>
<accession>A0A2G6E9A0</accession>
<evidence type="ECO:0000256" key="9">
    <source>
        <dbReference type="ARBA" id="ARBA00023065"/>
    </source>
</evidence>
<dbReference type="PANTHER" id="PTHR33619:SF3">
    <property type="entry name" value="POLYSACCHARIDE EXPORT PROTEIN GFCE-RELATED"/>
    <property type="match status" value="1"/>
</dbReference>
<protein>
    <recommendedName>
        <fullName evidence="20">Polysaccharide export protein</fullName>
    </recommendedName>
</protein>
<evidence type="ECO:0000259" key="15">
    <source>
        <dbReference type="Pfam" id="PF02563"/>
    </source>
</evidence>
<evidence type="ECO:0000256" key="7">
    <source>
        <dbReference type="ARBA" id="ARBA00022729"/>
    </source>
</evidence>
<evidence type="ECO:0000259" key="16">
    <source>
        <dbReference type="Pfam" id="PF10531"/>
    </source>
</evidence>
<keyword evidence="11" id="KW-0472">Membrane</keyword>
<dbReference type="InterPro" id="IPR003715">
    <property type="entry name" value="Poly_export_N"/>
</dbReference>
<dbReference type="Gene3D" id="3.10.560.10">
    <property type="entry name" value="Outer membrane lipoprotein wza domain like"/>
    <property type="match status" value="3"/>
</dbReference>
<evidence type="ECO:0000256" key="5">
    <source>
        <dbReference type="ARBA" id="ARBA00022597"/>
    </source>
</evidence>
<evidence type="ECO:0000313" key="19">
    <source>
        <dbReference type="Proteomes" id="UP000229740"/>
    </source>
</evidence>
<dbReference type="InterPro" id="IPR049712">
    <property type="entry name" value="Poly_export"/>
</dbReference>
<dbReference type="GO" id="GO:0006811">
    <property type="term" value="P:monoatomic ion transport"/>
    <property type="evidence" value="ECO:0007669"/>
    <property type="project" value="UniProtKB-KW"/>
</dbReference>
<dbReference type="Proteomes" id="UP000229740">
    <property type="component" value="Unassembled WGS sequence"/>
</dbReference>
<evidence type="ECO:0000256" key="1">
    <source>
        <dbReference type="ARBA" id="ARBA00004571"/>
    </source>
</evidence>